<dbReference type="SUPFAM" id="SSF55120">
    <property type="entry name" value="Pseudouridine synthase"/>
    <property type="match status" value="1"/>
</dbReference>
<dbReference type="Proteomes" id="UP000056750">
    <property type="component" value="Chromosome"/>
</dbReference>
<evidence type="ECO:0000256" key="3">
    <source>
        <dbReference type="ARBA" id="ARBA00023235"/>
    </source>
</evidence>
<organism evidence="10 12">
    <name type="scientific">Alteromonas stellipolaris</name>
    <dbReference type="NCBI Taxonomy" id="233316"/>
    <lineage>
        <taxon>Bacteria</taxon>
        <taxon>Pseudomonadati</taxon>
        <taxon>Pseudomonadota</taxon>
        <taxon>Gammaproteobacteria</taxon>
        <taxon>Alteromonadales</taxon>
        <taxon>Alteromonadaceae</taxon>
        <taxon>Alteromonas/Salinimonas group</taxon>
        <taxon>Alteromonas</taxon>
    </lineage>
</organism>
<feature type="domain" description="Pseudouridine synthase I TruA alpha/beta" evidence="8">
    <location>
        <begin position="143"/>
        <end position="245"/>
    </location>
</feature>
<dbReference type="HAMAP" id="MF_00171">
    <property type="entry name" value="TruA"/>
    <property type="match status" value="1"/>
</dbReference>
<comment type="caution">
    <text evidence="4">Lacks conserved residue(s) required for the propagation of feature annotation.</text>
</comment>
<dbReference type="Pfam" id="PF01416">
    <property type="entry name" value="PseudoU_synth_1"/>
    <property type="match status" value="2"/>
</dbReference>
<comment type="subunit">
    <text evidence="4">Homodimer.</text>
</comment>
<evidence type="ECO:0000256" key="4">
    <source>
        <dbReference type="HAMAP-Rule" id="MF_00171"/>
    </source>
</evidence>
<proteinExistence type="inferred from homology"/>
<evidence type="ECO:0000256" key="1">
    <source>
        <dbReference type="ARBA" id="ARBA00009375"/>
    </source>
</evidence>
<evidence type="ECO:0000313" key="12">
    <source>
        <dbReference type="Proteomes" id="UP001170717"/>
    </source>
</evidence>
<keyword evidence="2 4" id="KW-0819">tRNA processing</keyword>
<dbReference type="InterPro" id="IPR020095">
    <property type="entry name" value="PsdUridine_synth_TruA_C"/>
</dbReference>
<dbReference type="PANTHER" id="PTHR11142">
    <property type="entry name" value="PSEUDOURIDYLATE SYNTHASE"/>
    <property type="match status" value="1"/>
</dbReference>
<dbReference type="EMBL" id="JAUOQI010000004">
    <property type="protein sequence ID" value="MDO6577289.1"/>
    <property type="molecule type" value="Genomic_DNA"/>
</dbReference>
<sequence length="263" mass="29406">MGRIALGIEYDGASVHGWQRQKDVASVQEYLEKALTVIANKPIIVFCAGRTDAGVHATGQIVHFDCDVERPERAWTLGINANMPDSIAVTWARPVSDDFHARFSATHRRYRYVIYNSRMRPAILHNGVTHEYRELDAEKMHEAAQALVGEHDFTTFRASLCQSKTPHRTVSSVSVHRQGRYVVLDIRANAFLHHMVRNITGSLLCIGAGEQPVDWMAHLLTLKDRAKAATTAKPNGLYLVDVTYPEHFGIPKSPLGPLFLPES</sequence>
<reference evidence="9 11" key="1">
    <citation type="submission" date="2015-12" db="EMBL/GenBank/DDBJ databases">
        <title>Intraspecies pangenome expansion in the marine bacterium Alteromonas.</title>
        <authorList>
            <person name="Lopez-Perez M."/>
            <person name="Rodriguez-Valera F."/>
        </authorList>
    </citation>
    <scope>NUCLEOTIDE SEQUENCE [LARGE SCALE GENOMIC DNA]</scope>
    <source>
        <strain evidence="9 11">LMG 21861</strain>
    </source>
</reference>
<evidence type="ECO:0000313" key="10">
    <source>
        <dbReference type="EMBL" id="MDO6577289.1"/>
    </source>
</evidence>
<evidence type="ECO:0000313" key="11">
    <source>
        <dbReference type="Proteomes" id="UP000056750"/>
    </source>
</evidence>
<evidence type="ECO:0000256" key="5">
    <source>
        <dbReference type="PIRSR" id="PIRSR001430-1"/>
    </source>
</evidence>
<evidence type="ECO:0000259" key="8">
    <source>
        <dbReference type="Pfam" id="PF01416"/>
    </source>
</evidence>
<dbReference type="GO" id="GO:0031119">
    <property type="term" value="P:tRNA pseudouridine synthesis"/>
    <property type="evidence" value="ECO:0007669"/>
    <property type="project" value="UniProtKB-UniRule"/>
</dbReference>
<dbReference type="GO" id="GO:0003723">
    <property type="term" value="F:RNA binding"/>
    <property type="evidence" value="ECO:0007669"/>
    <property type="project" value="InterPro"/>
</dbReference>
<dbReference type="PANTHER" id="PTHR11142:SF0">
    <property type="entry name" value="TRNA PSEUDOURIDINE SYNTHASE-LIKE 1"/>
    <property type="match status" value="1"/>
</dbReference>
<dbReference type="FunFam" id="3.30.70.660:FF:000001">
    <property type="entry name" value="tRNA pseudouridine synthase A"/>
    <property type="match status" value="1"/>
</dbReference>
<dbReference type="KEGG" id="asq:AVL57_13465"/>
<evidence type="ECO:0000256" key="7">
    <source>
        <dbReference type="RuleBase" id="RU003792"/>
    </source>
</evidence>
<accession>A0AAW7Z1H8</accession>
<keyword evidence="3 4" id="KW-0413">Isomerase</keyword>
<dbReference type="EMBL" id="CP013926">
    <property type="protein sequence ID" value="AMJ74883.1"/>
    <property type="molecule type" value="Genomic_DNA"/>
</dbReference>
<dbReference type="Gene3D" id="3.30.70.660">
    <property type="entry name" value="Pseudouridine synthase I, catalytic domain, C-terminal subdomain"/>
    <property type="match status" value="1"/>
</dbReference>
<dbReference type="FunFam" id="3.30.70.580:FF:000001">
    <property type="entry name" value="tRNA pseudouridine synthase A"/>
    <property type="match status" value="1"/>
</dbReference>
<reference evidence="10" key="2">
    <citation type="submission" date="2023-07" db="EMBL/GenBank/DDBJ databases">
        <title>Genome content predicts the carbon catabolic preferences of heterotrophic bacteria.</title>
        <authorList>
            <person name="Gralka M."/>
        </authorList>
    </citation>
    <scope>NUCLEOTIDE SEQUENCE</scope>
    <source>
        <strain evidence="10">F2M12</strain>
    </source>
</reference>
<comment type="function">
    <text evidence="4">Formation of pseudouridine at positions 38, 39 and 40 in the anticodon stem and loop of transfer RNAs.</text>
</comment>
<dbReference type="AlphaFoldDB" id="A0AAW7Z1H8"/>
<comment type="similarity">
    <text evidence="1 4 7">Belongs to the tRNA pseudouridine synthase TruA family.</text>
</comment>
<feature type="domain" description="Pseudouridine synthase I TruA alpha/beta" evidence="8">
    <location>
        <begin position="9"/>
        <end position="103"/>
    </location>
</feature>
<evidence type="ECO:0000256" key="6">
    <source>
        <dbReference type="PIRSR" id="PIRSR001430-2"/>
    </source>
</evidence>
<feature type="binding site" evidence="4 6">
    <location>
        <position position="110"/>
    </location>
    <ligand>
        <name>substrate</name>
    </ligand>
</feature>
<name>A0AAW7Z1H8_9ALTE</name>
<dbReference type="CDD" id="cd02570">
    <property type="entry name" value="PseudoU_synth_EcTruA"/>
    <property type="match status" value="1"/>
</dbReference>
<dbReference type="RefSeq" id="WP_057790973.1">
    <property type="nucleotide sequence ID" value="NZ_CANLMS010000007.1"/>
</dbReference>
<dbReference type="GO" id="GO:0160147">
    <property type="term" value="F:tRNA pseudouridine(38-40) synthase activity"/>
    <property type="evidence" value="ECO:0007669"/>
    <property type="project" value="UniProtKB-EC"/>
</dbReference>
<dbReference type="PIRSF" id="PIRSF001430">
    <property type="entry name" value="tRNA_psdUrid_synth"/>
    <property type="match status" value="1"/>
</dbReference>
<dbReference type="InterPro" id="IPR020097">
    <property type="entry name" value="PsdUridine_synth_TruA_a/b_dom"/>
</dbReference>
<evidence type="ECO:0000313" key="9">
    <source>
        <dbReference type="EMBL" id="AMJ74883.1"/>
    </source>
</evidence>
<evidence type="ECO:0000256" key="2">
    <source>
        <dbReference type="ARBA" id="ARBA00022694"/>
    </source>
</evidence>
<gene>
    <name evidence="4 10" type="primary">truA</name>
    <name evidence="9" type="synonym">hisT</name>
    <name evidence="9" type="ORF">AVL57_13465</name>
    <name evidence="10" type="ORF">Q4527_07785</name>
</gene>
<dbReference type="InterPro" id="IPR020103">
    <property type="entry name" value="PsdUridine_synth_cat_dom_sf"/>
</dbReference>
<dbReference type="InterPro" id="IPR001406">
    <property type="entry name" value="PsdUridine_synth_TruA"/>
</dbReference>
<dbReference type="EC" id="5.4.99.12" evidence="4"/>
<dbReference type="Proteomes" id="UP001170717">
    <property type="component" value="Unassembled WGS sequence"/>
</dbReference>
<dbReference type="NCBIfam" id="TIGR00071">
    <property type="entry name" value="hisT_truA"/>
    <property type="match status" value="1"/>
</dbReference>
<comment type="catalytic activity">
    <reaction evidence="4 7">
        <text>uridine(38/39/40) in tRNA = pseudouridine(38/39/40) in tRNA</text>
        <dbReference type="Rhea" id="RHEA:22376"/>
        <dbReference type="Rhea" id="RHEA-COMP:10085"/>
        <dbReference type="Rhea" id="RHEA-COMP:10087"/>
        <dbReference type="ChEBI" id="CHEBI:65314"/>
        <dbReference type="ChEBI" id="CHEBI:65315"/>
        <dbReference type="EC" id="5.4.99.12"/>
    </reaction>
</comment>
<dbReference type="InterPro" id="IPR020094">
    <property type="entry name" value="TruA/RsuA/RluB/E/F_N"/>
</dbReference>
<protein>
    <recommendedName>
        <fullName evidence="4">tRNA pseudouridine synthase A</fullName>
        <ecNumber evidence="4">5.4.99.12</ecNumber>
    </recommendedName>
    <alternativeName>
        <fullName evidence="4">tRNA pseudouridine(38-40) synthase</fullName>
    </alternativeName>
    <alternativeName>
        <fullName evidence="4">tRNA pseudouridylate synthase I</fullName>
    </alternativeName>
    <alternativeName>
        <fullName evidence="4">tRNA-uridine isomerase I</fullName>
    </alternativeName>
</protein>
<feature type="active site" description="Nucleophile" evidence="4 5">
    <location>
        <position position="52"/>
    </location>
</feature>
<keyword evidence="11" id="KW-1185">Reference proteome</keyword>
<dbReference type="Gene3D" id="3.30.70.580">
    <property type="entry name" value="Pseudouridine synthase I, catalytic domain, N-terminal subdomain"/>
    <property type="match status" value="1"/>
</dbReference>